<dbReference type="Proteomes" id="UP000231485">
    <property type="component" value="Genome"/>
</dbReference>
<keyword evidence="3" id="KW-1185">Reference proteome</keyword>
<feature type="transmembrane region" description="Helical" evidence="1">
    <location>
        <begin position="45"/>
        <end position="70"/>
    </location>
</feature>
<keyword evidence="1" id="KW-0472">Membrane</keyword>
<sequence>MIKCITDKPTTIKKLKRHLKALLITLATICLIGFIVEMARVKPEIVAITLCLLIVLAGVVCLYSIIYQLFTE</sequence>
<dbReference type="GeneID" id="54982623"/>
<dbReference type="KEGG" id="vg:54982623"/>
<name>A0A2D0VLS3_9CAUD</name>
<reference evidence="3" key="1">
    <citation type="submission" date="2016-03" db="EMBL/GenBank/DDBJ databases">
        <authorList>
            <person name="Ploux O."/>
        </authorList>
    </citation>
    <scope>NUCLEOTIDE SEQUENCE [LARGE SCALE GENOMIC DNA]</scope>
</reference>
<accession>A0A2D0VLS3</accession>
<feature type="transmembrane region" description="Helical" evidence="1">
    <location>
        <begin position="21"/>
        <end position="39"/>
    </location>
</feature>
<keyword evidence="1" id="KW-0812">Transmembrane</keyword>
<keyword evidence="1" id="KW-1133">Transmembrane helix</keyword>
<evidence type="ECO:0000313" key="3">
    <source>
        <dbReference type="Proteomes" id="UP000231485"/>
    </source>
</evidence>
<evidence type="ECO:0000313" key="2">
    <source>
        <dbReference type="EMBL" id="ANU80092.1"/>
    </source>
</evidence>
<protein>
    <submittedName>
        <fullName evidence="2">Uncharacterized protein</fullName>
    </submittedName>
</protein>
<organism evidence="2 3">
    <name type="scientific">Proteus phage PM 116</name>
    <dbReference type="NCBI Taxonomy" id="1837877"/>
    <lineage>
        <taxon>Viruses</taxon>
        <taxon>Duplodnaviria</taxon>
        <taxon>Heunggongvirae</taxon>
        <taxon>Uroviricota</taxon>
        <taxon>Caudoviricetes</taxon>
        <taxon>Autographivirales</taxon>
        <taxon>Autosignataviridae</taxon>
        <taxon>Molineuxvirinae</taxon>
        <taxon>Acadevirus</taxon>
        <taxon>Acadevirus PM116</taxon>
    </lineage>
</organism>
<dbReference type="EMBL" id="KU946962">
    <property type="protein sequence ID" value="ANU80092.1"/>
    <property type="molecule type" value="Genomic_DNA"/>
</dbReference>
<evidence type="ECO:0000256" key="1">
    <source>
        <dbReference type="SAM" id="Phobius"/>
    </source>
</evidence>
<dbReference type="RefSeq" id="YP_009792418.1">
    <property type="nucleotide sequence ID" value="NC_047858.1"/>
</dbReference>
<proteinExistence type="predicted"/>